<dbReference type="InterPro" id="IPR003370">
    <property type="entry name" value="Chromate_transpt"/>
</dbReference>
<evidence type="ECO:0000256" key="2">
    <source>
        <dbReference type="ARBA" id="ARBA00005262"/>
    </source>
</evidence>
<reference evidence="8" key="1">
    <citation type="submission" date="2019-12" db="EMBL/GenBank/DDBJ databases">
        <authorList>
            <person name="zhang j."/>
            <person name="sun C.M."/>
        </authorList>
    </citation>
    <scope>NUCLEOTIDE SEQUENCE</scope>
    <source>
        <strain evidence="8">NS-1</strain>
    </source>
</reference>
<dbReference type="EMBL" id="CP046640">
    <property type="protein sequence ID" value="QTL98619.1"/>
    <property type="molecule type" value="Genomic_DNA"/>
</dbReference>
<feature type="transmembrane region" description="Helical" evidence="7">
    <location>
        <begin position="12"/>
        <end position="33"/>
    </location>
</feature>
<dbReference type="RefSeq" id="WP_230867027.1">
    <property type="nucleotide sequence ID" value="NZ_CP046640.1"/>
</dbReference>
<evidence type="ECO:0000313" key="8">
    <source>
        <dbReference type="EMBL" id="QTL98619.1"/>
    </source>
</evidence>
<sequence length="193" mass="21217">MIKNTKKLSSLFLTFFKIGLFTFGGGFAMIPLMEQEIVDNHGWIDKDKFIDAISITQSVPGAVAVNLAIFFGYDFAGLTGALAATIGVALPSFIIILLIAMGFNRFSEYQFVENIFRGIRPAVVGLIIYAAVDLGKNINWSFKLLTTLVVVFIINAFFNISPIIIILIVIFLGLAFTIKDYTGKKGSEESLNE</sequence>
<dbReference type="AlphaFoldDB" id="A0A8A7KGI4"/>
<dbReference type="PANTHER" id="PTHR43663">
    <property type="entry name" value="CHROMATE TRANSPORT PROTEIN-RELATED"/>
    <property type="match status" value="1"/>
</dbReference>
<feature type="transmembrane region" description="Helical" evidence="7">
    <location>
        <begin position="81"/>
        <end position="103"/>
    </location>
</feature>
<dbReference type="KEGG" id="ifn:GM661_11930"/>
<evidence type="ECO:0000256" key="5">
    <source>
        <dbReference type="ARBA" id="ARBA00022989"/>
    </source>
</evidence>
<evidence type="ECO:0000256" key="1">
    <source>
        <dbReference type="ARBA" id="ARBA00004651"/>
    </source>
</evidence>
<evidence type="ECO:0000256" key="6">
    <source>
        <dbReference type="ARBA" id="ARBA00023136"/>
    </source>
</evidence>
<comment type="subcellular location">
    <subcellularLocation>
        <location evidence="1">Cell membrane</location>
        <topology evidence="1">Multi-pass membrane protein</topology>
    </subcellularLocation>
</comment>
<name>A0A8A7KGI4_9FIRM</name>
<gene>
    <name evidence="8" type="ORF">GM661_11930</name>
</gene>
<evidence type="ECO:0000256" key="3">
    <source>
        <dbReference type="ARBA" id="ARBA00022475"/>
    </source>
</evidence>
<evidence type="ECO:0000313" key="9">
    <source>
        <dbReference type="Proteomes" id="UP000665020"/>
    </source>
</evidence>
<keyword evidence="9" id="KW-1185">Reference proteome</keyword>
<dbReference type="GO" id="GO:0005886">
    <property type="term" value="C:plasma membrane"/>
    <property type="evidence" value="ECO:0007669"/>
    <property type="project" value="UniProtKB-SubCell"/>
</dbReference>
<dbReference type="GO" id="GO:0015109">
    <property type="term" value="F:chromate transmembrane transporter activity"/>
    <property type="evidence" value="ECO:0007669"/>
    <property type="project" value="InterPro"/>
</dbReference>
<keyword evidence="3" id="KW-1003">Cell membrane</keyword>
<dbReference type="Pfam" id="PF02417">
    <property type="entry name" value="Chromate_transp"/>
    <property type="match status" value="1"/>
</dbReference>
<dbReference type="Proteomes" id="UP000665020">
    <property type="component" value="Chromosome"/>
</dbReference>
<comment type="similarity">
    <text evidence="2">Belongs to the chromate ion transporter (CHR) (TC 2.A.51) family.</text>
</comment>
<proteinExistence type="inferred from homology"/>
<evidence type="ECO:0000256" key="4">
    <source>
        <dbReference type="ARBA" id="ARBA00022692"/>
    </source>
</evidence>
<protein>
    <submittedName>
        <fullName evidence="8">Chromate transporter</fullName>
    </submittedName>
</protein>
<feature type="transmembrane region" description="Helical" evidence="7">
    <location>
        <begin position="115"/>
        <end position="132"/>
    </location>
</feature>
<feature type="transmembrane region" description="Helical" evidence="7">
    <location>
        <begin position="144"/>
        <end position="177"/>
    </location>
</feature>
<dbReference type="PANTHER" id="PTHR43663:SF1">
    <property type="entry name" value="CHROMATE TRANSPORTER"/>
    <property type="match status" value="1"/>
</dbReference>
<organism evidence="8 9">
    <name type="scientific">Iocasia fonsfrigidae</name>
    <dbReference type="NCBI Taxonomy" id="2682810"/>
    <lineage>
        <taxon>Bacteria</taxon>
        <taxon>Bacillati</taxon>
        <taxon>Bacillota</taxon>
        <taxon>Clostridia</taxon>
        <taxon>Halanaerobiales</taxon>
        <taxon>Halanaerobiaceae</taxon>
        <taxon>Iocasia</taxon>
    </lineage>
</organism>
<keyword evidence="5 7" id="KW-1133">Transmembrane helix</keyword>
<accession>A0A8A7KGI4</accession>
<evidence type="ECO:0000256" key="7">
    <source>
        <dbReference type="SAM" id="Phobius"/>
    </source>
</evidence>
<keyword evidence="4 7" id="KW-0812">Transmembrane</keyword>
<dbReference type="InterPro" id="IPR052518">
    <property type="entry name" value="CHR_Transporter"/>
</dbReference>
<keyword evidence="6 7" id="KW-0472">Membrane</keyword>